<dbReference type="InterPro" id="IPR008948">
    <property type="entry name" value="L-Aspartase-like"/>
</dbReference>
<sequence length="421" mass="45814">MKALYGDQTKTCVETMSFSSKVLGDYPQYVKNLMLVKMAAAKANVLVNALPEAVADAIMNSCQYAIDTYDAQQYPVDVCHGGGGIGINMNINEVISALASDRSGLVIDPIVHVNKSQSTADVCHTAIRLTLGSLLDDLLDVLSVCGEAFRDKQREFTGIATISRTCMMDAMEIDLGHRFSGYADVVFRRREAILLHRQRMFTVNLGGTVIGSGEGAVPGYREVVIETLRELYGEELVHPVNFYDTAQNMDELVALAQSLSNLSQVLVKVSQDLRFLSSGPEAGIGELKLPKTQSGSSFFPGKVNPVLLEMMMQCAFLVQGLTRSVESSQMHGDTDLNVFEEFAGILVMDQIQCLQKAIHLLTSYALVGISVDTERCASHANSLVPMVTRLANQHGYGKVSNVIQDAAYKAIPVKQALIDAF</sequence>
<dbReference type="InterPro" id="IPR024083">
    <property type="entry name" value="Fumarase/histidase_N"/>
</dbReference>
<feature type="domain" description="Fumarate lyase N-terminal" evidence="2">
    <location>
        <begin position="24"/>
        <end position="320"/>
    </location>
</feature>
<dbReference type="InterPro" id="IPR051546">
    <property type="entry name" value="Aspartate_Ammonia-Lyase"/>
</dbReference>
<accession>A0ABV5AEL3</accession>
<dbReference type="EMBL" id="JBDXSU010000006">
    <property type="protein sequence ID" value="MFB5190670.1"/>
    <property type="molecule type" value="Genomic_DNA"/>
</dbReference>
<dbReference type="PANTHER" id="PTHR42696">
    <property type="entry name" value="ASPARTATE AMMONIA-LYASE"/>
    <property type="match status" value="1"/>
</dbReference>
<dbReference type="GO" id="GO:0016829">
    <property type="term" value="F:lyase activity"/>
    <property type="evidence" value="ECO:0007669"/>
    <property type="project" value="UniProtKB-KW"/>
</dbReference>
<dbReference type="SUPFAM" id="SSF48557">
    <property type="entry name" value="L-aspartase-like"/>
    <property type="match status" value="1"/>
</dbReference>
<keyword evidence="1 3" id="KW-0456">Lyase</keyword>
<dbReference type="Gene3D" id="1.10.275.10">
    <property type="entry name" value="Fumarase/aspartase (N-terminal domain)"/>
    <property type="match status" value="1"/>
</dbReference>
<evidence type="ECO:0000256" key="1">
    <source>
        <dbReference type="ARBA" id="ARBA00023239"/>
    </source>
</evidence>
<gene>
    <name evidence="3" type="ORF">KKP3000_004141</name>
</gene>
<dbReference type="InterPro" id="IPR022761">
    <property type="entry name" value="Fumarate_lyase_N"/>
</dbReference>
<evidence type="ECO:0000259" key="2">
    <source>
        <dbReference type="Pfam" id="PF00206"/>
    </source>
</evidence>
<evidence type="ECO:0000313" key="3">
    <source>
        <dbReference type="EMBL" id="MFB5190670.1"/>
    </source>
</evidence>
<dbReference type="PRINTS" id="PR00149">
    <property type="entry name" value="FUMRATELYASE"/>
</dbReference>
<reference evidence="3 4" key="1">
    <citation type="journal article" date="2024" name="Int. J. Mol. Sci.">
        <title>Exploration of Alicyclobacillus spp. Genome in Search of Antibiotic Resistance.</title>
        <authorList>
            <person name="Bucka-Kolendo J."/>
            <person name="Kiousi D.E."/>
            <person name="Dekowska A."/>
            <person name="Mikolajczuk-Szczyrba A."/>
            <person name="Karadedos D.M."/>
            <person name="Michael P."/>
            <person name="Galanis A."/>
            <person name="Sokolowska B."/>
        </authorList>
    </citation>
    <scope>NUCLEOTIDE SEQUENCE [LARGE SCALE GENOMIC DNA]</scope>
    <source>
        <strain evidence="3 4">KKP 3000</strain>
    </source>
</reference>
<keyword evidence="4" id="KW-1185">Reference proteome</keyword>
<name>A0ABV5AEL3_9BACL</name>
<dbReference type="Pfam" id="PF00206">
    <property type="entry name" value="Lyase_1"/>
    <property type="match status" value="1"/>
</dbReference>
<comment type="caution">
    <text evidence="3">The sequence shown here is derived from an EMBL/GenBank/DDBJ whole genome shotgun (WGS) entry which is preliminary data.</text>
</comment>
<evidence type="ECO:0000313" key="4">
    <source>
        <dbReference type="Proteomes" id="UP001579974"/>
    </source>
</evidence>
<dbReference type="PANTHER" id="PTHR42696:SF2">
    <property type="entry name" value="ASPARTATE AMMONIA-LYASE"/>
    <property type="match status" value="1"/>
</dbReference>
<proteinExistence type="predicted"/>
<dbReference type="Proteomes" id="UP001579974">
    <property type="component" value="Unassembled WGS sequence"/>
</dbReference>
<organism evidence="3 4">
    <name type="scientific">Alicyclobacillus fastidiosus</name>
    <dbReference type="NCBI Taxonomy" id="392011"/>
    <lineage>
        <taxon>Bacteria</taxon>
        <taxon>Bacillati</taxon>
        <taxon>Bacillota</taxon>
        <taxon>Bacilli</taxon>
        <taxon>Bacillales</taxon>
        <taxon>Alicyclobacillaceae</taxon>
        <taxon>Alicyclobacillus</taxon>
    </lineage>
</organism>
<protein>
    <submittedName>
        <fullName evidence="3">Lyase family protein</fullName>
    </submittedName>
</protein>
<dbReference type="RefSeq" id="WP_275474716.1">
    <property type="nucleotide sequence ID" value="NZ_CP162940.1"/>
</dbReference>
<dbReference type="Gene3D" id="1.20.200.10">
    <property type="entry name" value="Fumarase/aspartase (Central domain)"/>
    <property type="match status" value="1"/>
</dbReference>
<dbReference type="InterPro" id="IPR000362">
    <property type="entry name" value="Fumarate_lyase_fam"/>
</dbReference>